<name>A0A5B8UT26_9SPHI</name>
<feature type="active site" description="Proton donor/acceptor" evidence="7">
    <location>
        <position position="383"/>
    </location>
</feature>
<dbReference type="AlphaFoldDB" id="A0A5B8UT26"/>
<feature type="domain" description="L,D-TPase catalytic" evidence="8">
    <location>
        <begin position="252"/>
        <end position="428"/>
    </location>
</feature>
<evidence type="ECO:0000256" key="7">
    <source>
        <dbReference type="PROSITE-ProRule" id="PRU01373"/>
    </source>
</evidence>
<evidence type="ECO:0000256" key="6">
    <source>
        <dbReference type="ARBA" id="ARBA00023316"/>
    </source>
</evidence>
<protein>
    <submittedName>
        <fullName evidence="9">L,D-transpeptidase family protein</fullName>
    </submittedName>
</protein>
<reference evidence="9 10" key="1">
    <citation type="journal article" date="2017" name="Curr. Microbiol.">
        <title>Mucilaginibacter ginsenosidivorans sp. nov., Isolated from Soil of Ginseng Field.</title>
        <authorList>
            <person name="Kim M.M."/>
            <person name="Siddiqi M.Z."/>
            <person name="Im W.T."/>
        </authorList>
    </citation>
    <scope>NUCLEOTIDE SEQUENCE [LARGE SCALE GENOMIC DNA]</scope>
    <source>
        <strain evidence="9 10">Gsoil 3017</strain>
    </source>
</reference>
<keyword evidence="6 7" id="KW-0961">Cell wall biogenesis/degradation</keyword>
<keyword evidence="10" id="KW-1185">Reference proteome</keyword>
<dbReference type="Pfam" id="PF03734">
    <property type="entry name" value="YkuD"/>
    <property type="match status" value="1"/>
</dbReference>
<keyword evidence="3" id="KW-0808">Transferase</keyword>
<dbReference type="PROSITE" id="PS52029">
    <property type="entry name" value="LD_TPASE"/>
    <property type="match status" value="1"/>
</dbReference>
<dbReference type="KEGG" id="mgin:FRZ54_05920"/>
<dbReference type="GO" id="GO:0008360">
    <property type="term" value="P:regulation of cell shape"/>
    <property type="evidence" value="ECO:0007669"/>
    <property type="project" value="UniProtKB-UniRule"/>
</dbReference>
<dbReference type="GO" id="GO:0009252">
    <property type="term" value="P:peptidoglycan biosynthetic process"/>
    <property type="evidence" value="ECO:0007669"/>
    <property type="project" value="UniProtKB-UniPathway"/>
</dbReference>
<evidence type="ECO:0000256" key="4">
    <source>
        <dbReference type="ARBA" id="ARBA00022960"/>
    </source>
</evidence>
<sequence length="489" mass="55705">MEKLIKHAHGNRANAVIFCTLLLFASIRGFASCNAVSSSKANDADTSVTALIQQYLVPGKEPMLYYPNSVKRFYEANGYQAAWVSRQGDTKQTWEAMMLLDCVLQYGLSHEDYHPKALLYDPLHTMIEEPGKISNSKKARFDILLTDALITFINNLHYGKLNPWYAAEKIDGDMSLPFHAESVLMNARRQPDITNAIVSVQPRSKQYLAMQDRMRLLKGQYQEDCYAVPDSEVHKIAINMERLRWADIGGNGYIQVNIPSYTLKFYQPDTVYEFKVVVGKTSAPTPTLNSEITYFTTSPEWKIPQKIFVNEILPKALKNADYIENSHFAIYDKSGNYITPDRTSLLTVKRNPQLYYARQSSGCDNALGQLVFRFANVYDIYLHDTPEKQLFNREERAFSHSCIRVENAQHLAELMLKRGGDSGKIATLTKAMKNHLTKNISFSNPVSIKITYLTCEVKEGSVYNYKDIYDLDKSLEMALYSAPQTLTMQ</sequence>
<dbReference type="PANTHER" id="PTHR41533">
    <property type="entry name" value="L,D-TRANSPEPTIDASE HI_1667-RELATED"/>
    <property type="match status" value="1"/>
</dbReference>
<keyword evidence="5 7" id="KW-0573">Peptidoglycan synthesis</keyword>
<evidence type="ECO:0000313" key="10">
    <source>
        <dbReference type="Proteomes" id="UP000321479"/>
    </source>
</evidence>
<evidence type="ECO:0000256" key="2">
    <source>
        <dbReference type="ARBA" id="ARBA00005992"/>
    </source>
</evidence>
<feature type="active site" description="Nucleophile" evidence="7">
    <location>
        <position position="402"/>
    </location>
</feature>
<comment type="similarity">
    <text evidence="2">Belongs to the YkuD family.</text>
</comment>
<dbReference type="UniPathway" id="UPA00219"/>
<dbReference type="EMBL" id="CP042436">
    <property type="protein sequence ID" value="QEC62139.1"/>
    <property type="molecule type" value="Genomic_DNA"/>
</dbReference>
<dbReference type="InterPro" id="IPR038063">
    <property type="entry name" value="Transpep_catalytic_dom"/>
</dbReference>
<dbReference type="Pfam" id="PF20142">
    <property type="entry name" value="Scaffold"/>
    <property type="match status" value="1"/>
</dbReference>
<evidence type="ECO:0000256" key="5">
    <source>
        <dbReference type="ARBA" id="ARBA00022984"/>
    </source>
</evidence>
<evidence type="ECO:0000259" key="8">
    <source>
        <dbReference type="PROSITE" id="PS52029"/>
    </source>
</evidence>
<dbReference type="SUPFAM" id="SSF141523">
    <property type="entry name" value="L,D-transpeptidase catalytic domain-like"/>
    <property type="match status" value="1"/>
</dbReference>
<proteinExistence type="inferred from homology"/>
<organism evidence="9 10">
    <name type="scientific">Mucilaginibacter ginsenosidivorans</name>
    <dbReference type="NCBI Taxonomy" id="398053"/>
    <lineage>
        <taxon>Bacteria</taxon>
        <taxon>Pseudomonadati</taxon>
        <taxon>Bacteroidota</taxon>
        <taxon>Sphingobacteriia</taxon>
        <taxon>Sphingobacteriales</taxon>
        <taxon>Sphingobacteriaceae</taxon>
        <taxon>Mucilaginibacter</taxon>
    </lineage>
</organism>
<dbReference type="GO" id="GO:0071555">
    <property type="term" value="P:cell wall organization"/>
    <property type="evidence" value="ECO:0007669"/>
    <property type="project" value="UniProtKB-UniRule"/>
</dbReference>
<dbReference type="InterPro" id="IPR045380">
    <property type="entry name" value="LD_TPept_scaffold_dom"/>
</dbReference>
<dbReference type="GO" id="GO:0016740">
    <property type="term" value="F:transferase activity"/>
    <property type="evidence" value="ECO:0007669"/>
    <property type="project" value="UniProtKB-KW"/>
</dbReference>
<dbReference type="PANTHER" id="PTHR41533:SF2">
    <property type="entry name" value="BLR7131 PROTEIN"/>
    <property type="match status" value="1"/>
</dbReference>
<dbReference type="Proteomes" id="UP000321479">
    <property type="component" value="Chromosome"/>
</dbReference>
<comment type="pathway">
    <text evidence="1 7">Cell wall biogenesis; peptidoglycan biosynthesis.</text>
</comment>
<dbReference type="Gene3D" id="2.40.440.10">
    <property type="entry name" value="L,D-transpeptidase catalytic domain-like"/>
    <property type="match status" value="1"/>
</dbReference>
<dbReference type="InterPro" id="IPR005490">
    <property type="entry name" value="LD_TPept_cat_dom"/>
</dbReference>
<evidence type="ECO:0000256" key="3">
    <source>
        <dbReference type="ARBA" id="ARBA00022679"/>
    </source>
</evidence>
<dbReference type="GO" id="GO:0004180">
    <property type="term" value="F:carboxypeptidase activity"/>
    <property type="evidence" value="ECO:0007669"/>
    <property type="project" value="UniProtKB-ARBA"/>
</dbReference>
<gene>
    <name evidence="9" type="ORF">FRZ54_05920</name>
</gene>
<dbReference type="InterPro" id="IPR052905">
    <property type="entry name" value="LD-transpeptidase_YkuD-like"/>
</dbReference>
<evidence type="ECO:0000256" key="1">
    <source>
        <dbReference type="ARBA" id="ARBA00004752"/>
    </source>
</evidence>
<keyword evidence="4 7" id="KW-0133">Cell shape</keyword>
<dbReference type="RefSeq" id="WP_147030716.1">
    <property type="nucleotide sequence ID" value="NZ_CP042436.1"/>
</dbReference>
<accession>A0A5B8UT26</accession>
<dbReference type="OrthoDB" id="9778545at2"/>
<dbReference type="CDD" id="cd16913">
    <property type="entry name" value="YkuD_like"/>
    <property type="match status" value="1"/>
</dbReference>
<evidence type="ECO:0000313" key="9">
    <source>
        <dbReference type="EMBL" id="QEC62139.1"/>
    </source>
</evidence>